<gene>
    <name evidence="4" type="ORF">POL58_37875</name>
</gene>
<dbReference type="SUPFAM" id="SSF53300">
    <property type="entry name" value="vWA-like"/>
    <property type="match status" value="1"/>
</dbReference>
<dbReference type="EMBL" id="JAQNDN010000022">
    <property type="protein sequence ID" value="MDC0673576.1"/>
    <property type="molecule type" value="Genomic_DNA"/>
</dbReference>
<sequence length="395" mass="40947">MSTSARRLPSLLPWICLLACGPAESGTGSADTAMVTTPGTSVTTLPGTSTSTGAGEPTTGGTAVDSDDTSAVTSEGLPTSTSTGGGAKFDVGTMADASGPCEEIEVTPMPQRPNVALVLDYSSSMQSFLGNKTRWAVLWEAVDFLISGWDPQLNLGMMLFPDLDISMSESNSCVTEDFEVPVAPMNGANILAVLPGPDHDPPGNTPTRSGVLVAAAHLETLDPATPRAIFLVTDGDALCGPDQWEELTDDGVDEVIGEIYSVRGIPTYVIGLAAQGSDFIAHLNEMGVAGGRPNPAPGSDYYAGDDQASLQAAFEQVVIDVITCTLDLEEAPSDATLFKVSVDGVEYAFVPDCAQGDGWTFVPDTMNKQIELCGAACAAFKGGASFHAKQYCLNG</sequence>
<feature type="chain" id="PRO_5047057786" evidence="2">
    <location>
        <begin position="26"/>
        <end position="395"/>
    </location>
</feature>
<accession>A0ABT5BHD8</accession>
<evidence type="ECO:0000256" key="2">
    <source>
        <dbReference type="SAM" id="SignalP"/>
    </source>
</evidence>
<dbReference type="Gene3D" id="3.40.50.410">
    <property type="entry name" value="von Willebrand factor, type A domain"/>
    <property type="match status" value="1"/>
</dbReference>
<evidence type="ECO:0000313" key="4">
    <source>
        <dbReference type="EMBL" id="MDC0673576.1"/>
    </source>
</evidence>
<feature type="domain" description="VWFA" evidence="3">
    <location>
        <begin position="114"/>
        <end position="317"/>
    </location>
</feature>
<feature type="compositionally biased region" description="Polar residues" evidence="1">
    <location>
        <begin position="69"/>
        <end position="82"/>
    </location>
</feature>
<feature type="compositionally biased region" description="Polar residues" evidence="1">
    <location>
        <begin position="27"/>
        <end position="45"/>
    </location>
</feature>
<evidence type="ECO:0000313" key="5">
    <source>
        <dbReference type="Proteomes" id="UP001217838"/>
    </source>
</evidence>
<dbReference type="PROSITE" id="PS50234">
    <property type="entry name" value="VWFA"/>
    <property type="match status" value="1"/>
</dbReference>
<reference evidence="4 5" key="1">
    <citation type="submission" date="2022-11" db="EMBL/GenBank/DDBJ databases">
        <title>Minimal conservation of predation-associated metabolite biosynthetic gene clusters underscores biosynthetic potential of Myxococcota including descriptions for ten novel species: Archangium lansinium sp. nov., Myxococcus landrumus sp. nov., Nannocystis bai.</title>
        <authorList>
            <person name="Ahearne A."/>
            <person name="Stevens C."/>
            <person name="Dowd S."/>
        </authorList>
    </citation>
    <scope>NUCLEOTIDE SEQUENCE [LARGE SCALE GENOMIC DNA]</scope>
    <source>
        <strain evidence="4 5">NCELM</strain>
    </source>
</reference>
<feature type="compositionally biased region" description="Low complexity" evidence="1">
    <location>
        <begin position="46"/>
        <end position="63"/>
    </location>
</feature>
<keyword evidence="2" id="KW-0732">Signal</keyword>
<dbReference type="InterPro" id="IPR036465">
    <property type="entry name" value="vWFA_dom_sf"/>
</dbReference>
<evidence type="ECO:0000256" key="1">
    <source>
        <dbReference type="SAM" id="MobiDB-lite"/>
    </source>
</evidence>
<keyword evidence="5" id="KW-1185">Reference proteome</keyword>
<protein>
    <submittedName>
        <fullName evidence="4">VWA domain-containing protein</fullName>
    </submittedName>
</protein>
<name>A0ABT5BHD8_9BACT</name>
<dbReference type="Proteomes" id="UP001217838">
    <property type="component" value="Unassembled WGS sequence"/>
</dbReference>
<proteinExistence type="predicted"/>
<dbReference type="CDD" id="cd00198">
    <property type="entry name" value="vWFA"/>
    <property type="match status" value="1"/>
</dbReference>
<comment type="caution">
    <text evidence="4">The sequence shown here is derived from an EMBL/GenBank/DDBJ whole genome shotgun (WGS) entry which is preliminary data.</text>
</comment>
<dbReference type="InterPro" id="IPR002035">
    <property type="entry name" value="VWF_A"/>
</dbReference>
<evidence type="ECO:0000259" key="3">
    <source>
        <dbReference type="PROSITE" id="PS50234"/>
    </source>
</evidence>
<feature type="region of interest" description="Disordered" evidence="1">
    <location>
        <begin position="27"/>
        <end position="89"/>
    </location>
</feature>
<feature type="signal peptide" evidence="2">
    <location>
        <begin position="1"/>
        <end position="25"/>
    </location>
</feature>
<organism evidence="4 5">
    <name type="scientific">Nannocystis radixulma</name>
    <dbReference type="NCBI Taxonomy" id="2995305"/>
    <lineage>
        <taxon>Bacteria</taxon>
        <taxon>Pseudomonadati</taxon>
        <taxon>Myxococcota</taxon>
        <taxon>Polyangia</taxon>
        <taxon>Nannocystales</taxon>
        <taxon>Nannocystaceae</taxon>
        <taxon>Nannocystis</taxon>
    </lineage>
</organism>